<gene>
    <name evidence="8" type="primary">mobA</name>
    <name evidence="10" type="ORF">GGQ64_002970</name>
</gene>
<reference evidence="10 11" key="1">
    <citation type="submission" date="2020-08" db="EMBL/GenBank/DDBJ databases">
        <title>Genomic Encyclopedia of Type Strains, Phase IV (KMG-IV): sequencing the most valuable type-strain genomes for metagenomic binning, comparative biology and taxonomic classification.</title>
        <authorList>
            <person name="Goeker M."/>
        </authorList>
    </citation>
    <scope>NUCLEOTIDE SEQUENCE [LARGE SCALE GENOMIC DNA]</scope>
    <source>
        <strain evidence="10 11">DSM 100211</strain>
    </source>
</reference>
<dbReference type="InterPro" id="IPR025877">
    <property type="entry name" value="MobA-like_NTP_Trfase"/>
</dbReference>
<evidence type="ECO:0000256" key="8">
    <source>
        <dbReference type="HAMAP-Rule" id="MF_00316"/>
    </source>
</evidence>
<accession>A0A7W6DAL0</accession>
<proteinExistence type="inferred from homology"/>
<keyword evidence="5 8" id="KW-0460">Magnesium</keyword>
<comment type="caution">
    <text evidence="10">The sequence shown here is derived from an EMBL/GenBank/DDBJ whole genome shotgun (WGS) entry which is preliminary data.</text>
</comment>
<organism evidence="10 11">
    <name type="scientific">Mycoplana azooxidifex</name>
    <dbReference type="NCBI Taxonomy" id="1636188"/>
    <lineage>
        <taxon>Bacteria</taxon>
        <taxon>Pseudomonadati</taxon>
        <taxon>Pseudomonadota</taxon>
        <taxon>Alphaproteobacteria</taxon>
        <taxon>Hyphomicrobiales</taxon>
        <taxon>Rhizobiaceae</taxon>
        <taxon>Mycoplana</taxon>
    </lineage>
</organism>
<feature type="binding site" evidence="8">
    <location>
        <begin position="23"/>
        <end position="25"/>
    </location>
    <ligand>
        <name>GTP</name>
        <dbReference type="ChEBI" id="CHEBI:37565"/>
    </ligand>
</feature>
<dbReference type="CDD" id="cd02503">
    <property type="entry name" value="MobA"/>
    <property type="match status" value="1"/>
</dbReference>
<comment type="domain">
    <text evidence="8">The N-terminal domain determines nucleotide recognition and specific binding, while the C-terminal domain determines the specific binding to the target protein.</text>
</comment>
<keyword evidence="4 8" id="KW-0547">Nucleotide-binding</keyword>
<dbReference type="InterPro" id="IPR013482">
    <property type="entry name" value="Molybde_CF_guanTrfase"/>
</dbReference>
<keyword evidence="6 8" id="KW-0342">GTP-binding</keyword>
<feature type="binding site" evidence="8">
    <location>
        <position position="82"/>
    </location>
    <ligand>
        <name>GTP</name>
        <dbReference type="ChEBI" id="CHEBI:37565"/>
    </ligand>
</feature>
<comment type="catalytic activity">
    <reaction evidence="8">
        <text>Mo-molybdopterin + GTP + H(+) = Mo-molybdopterin guanine dinucleotide + diphosphate</text>
        <dbReference type="Rhea" id="RHEA:34243"/>
        <dbReference type="ChEBI" id="CHEBI:15378"/>
        <dbReference type="ChEBI" id="CHEBI:33019"/>
        <dbReference type="ChEBI" id="CHEBI:37565"/>
        <dbReference type="ChEBI" id="CHEBI:71302"/>
        <dbReference type="ChEBI" id="CHEBI:71310"/>
        <dbReference type="EC" id="2.7.7.77"/>
    </reaction>
</comment>
<dbReference type="Gene3D" id="3.90.550.10">
    <property type="entry name" value="Spore Coat Polysaccharide Biosynthesis Protein SpsA, Chain A"/>
    <property type="match status" value="1"/>
</dbReference>
<dbReference type="AlphaFoldDB" id="A0A7W6DAL0"/>
<dbReference type="PANTHER" id="PTHR19136:SF81">
    <property type="entry name" value="MOLYBDENUM COFACTOR GUANYLYLTRANSFERASE"/>
    <property type="match status" value="1"/>
</dbReference>
<feature type="binding site" evidence="8">
    <location>
        <position position="117"/>
    </location>
    <ligand>
        <name>Mg(2+)</name>
        <dbReference type="ChEBI" id="CHEBI:18420"/>
    </ligand>
</feature>
<sequence>MTDKPNAQTTPPYPGSSVPGVVLAGGLSSRMGADKAHVRLGGVPLLEHALRRFAPQVSSLAISTNDTSSPVLHAFGLPLLGDPEGVRSGPIGGVLAALRDAQLSHPAVSHVVTVPTDSPFFPADLVARLRAAVDGPDGIAFATSSGGAHPVFALWPVALADDLAGWMRSAGTLRLRSWLERHDAKAAHFPDCETAEGPLDPFFNVNTPGDLERAEIWLRALDR</sequence>
<evidence type="ECO:0000259" key="9">
    <source>
        <dbReference type="Pfam" id="PF12804"/>
    </source>
</evidence>
<dbReference type="GO" id="GO:0005737">
    <property type="term" value="C:cytoplasm"/>
    <property type="evidence" value="ECO:0007669"/>
    <property type="project" value="UniProtKB-SubCell"/>
</dbReference>
<comment type="subcellular location">
    <subcellularLocation>
        <location evidence="8">Cytoplasm</location>
    </subcellularLocation>
</comment>
<keyword evidence="2 8" id="KW-0808">Transferase</keyword>
<keyword evidence="1 8" id="KW-0963">Cytoplasm</keyword>
<evidence type="ECO:0000256" key="3">
    <source>
        <dbReference type="ARBA" id="ARBA00022723"/>
    </source>
</evidence>
<dbReference type="Pfam" id="PF12804">
    <property type="entry name" value="NTP_transf_3"/>
    <property type="match status" value="1"/>
</dbReference>
<feature type="domain" description="MobA-like NTP transferase" evidence="9">
    <location>
        <begin position="20"/>
        <end position="183"/>
    </location>
</feature>
<protein>
    <recommendedName>
        <fullName evidence="8">Molybdenum cofactor guanylyltransferase</fullName>
        <shortName evidence="8">MoCo guanylyltransferase</shortName>
        <ecNumber evidence="8">2.7.7.77</ecNumber>
    </recommendedName>
    <alternativeName>
        <fullName evidence="8">GTP:molybdopterin guanylyltransferase</fullName>
    </alternativeName>
    <alternativeName>
        <fullName evidence="8">Mo-MPT guanylyltransferase</fullName>
    </alternativeName>
    <alternativeName>
        <fullName evidence="8">Molybdopterin guanylyltransferase</fullName>
    </alternativeName>
    <alternativeName>
        <fullName evidence="8">Molybdopterin-guanine dinucleotide synthase</fullName>
        <shortName evidence="8">MGD synthase</shortName>
    </alternativeName>
</protein>
<comment type="similarity">
    <text evidence="8">Belongs to the MobA family.</text>
</comment>
<dbReference type="InterPro" id="IPR029044">
    <property type="entry name" value="Nucleotide-diphossugar_trans"/>
</dbReference>
<evidence type="ECO:0000256" key="5">
    <source>
        <dbReference type="ARBA" id="ARBA00022842"/>
    </source>
</evidence>
<evidence type="ECO:0000256" key="4">
    <source>
        <dbReference type="ARBA" id="ARBA00022741"/>
    </source>
</evidence>
<evidence type="ECO:0000256" key="7">
    <source>
        <dbReference type="ARBA" id="ARBA00023150"/>
    </source>
</evidence>
<dbReference type="GO" id="GO:0046872">
    <property type="term" value="F:metal ion binding"/>
    <property type="evidence" value="ECO:0007669"/>
    <property type="project" value="UniProtKB-KW"/>
</dbReference>
<keyword evidence="10" id="KW-0548">Nucleotidyltransferase</keyword>
<dbReference type="HAMAP" id="MF_00316">
    <property type="entry name" value="MobA"/>
    <property type="match status" value="1"/>
</dbReference>
<evidence type="ECO:0000256" key="2">
    <source>
        <dbReference type="ARBA" id="ARBA00022679"/>
    </source>
</evidence>
<evidence type="ECO:0000313" key="10">
    <source>
        <dbReference type="EMBL" id="MBB3977756.1"/>
    </source>
</evidence>
<feature type="binding site" evidence="8">
    <location>
        <position position="117"/>
    </location>
    <ligand>
        <name>GTP</name>
        <dbReference type="ChEBI" id="CHEBI:37565"/>
    </ligand>
</feature>
<dbReference type="PANTHER" id="PTHR19136">
    <property type="entry name" value="MOLYBDENUM COFACTOR GUANYLYLTRANSFERASE"/>
    <property type="match status" value="1"/>
</dbReference>
<dbReference type="GO" id="GO:0005525">
    <property type="term" value="F:GTP binding"/>
    <property type="evidence" value="ECO:0007669"/>
    <property type="project" value="UniProtKB-UniRule"/>
</dbReference>
<comment type="cofactor">
    <cofactor evidence="8">
        <name>Mg(2+)</name>
        <dbReference type="ChEBI" id="CHEBI:18420"/>
    </cofactor>
</comment>
<dbReference type="EC" id="2.7.7.77" evidence="8"/>
<dbReference type="GO" id="GO:0061603">
    <property type="term" value="F:molybdenum cofactor guanylyltransferase activity"/>
    <property type="evidence" value="ECO:0007669"/>
    <property type="project" value="UniProtKB-EC"/>
</dbReference>
<evidence type="ECO:0000313" key="11">
    <source>
        <dbReference type="Proteomes" id="UP000574761"/>
    </source>
</evidence>
<comment type="function">
    <text evidence="8">Transfers a GMP moiety from GTP to Mo-molybdopterin (Mo-MPT) cofactor (Moco or molybdenum cofactor) to form Mo-molybdopterin guanine dinucleotide (Mo-MGD) cofactor.</text>
</comment>
<dbReference type="NCBIfam" id="TIGR02665">
    <property type="entry name" value="molyb_mobA"/>
    <property type="match status" value="1"/>
</dbReference>
<evidence type="ECO:0000256" key="1">
    <source>
        <dbReference type="ARBA" id="ARBA00022490"/>
    </source>
</evidence>
<dbReference type="GO" id="GO:1902758">
    <property type="term" value="P:bis(molybdopterin guanine dinucleotide)molybdenum biosynthetic process"/>
    <property type="evidence" value="ECO:0007669"/>
    <property type="project" value="TreeGrafter"/>
</dbReference>
<dbReference type="RefSeq" id="WP_343059481.1">
    <property type="nucleotide sequence ID" value="NZ_JACIEE010000006.1"/>
</dbReference>
<dbReference type="EMBL" id="JACIEE010000006">
    <property type="protein sequence ID" value="MBB3977756.1"/>
    <property type="molecule type" value="Genomic_DNA"/>
</dbReference>
<comment type="subunit">
    <text evidence="8">Monomer.</text>
</comment>
<keyword evidence="7 8" id="KW-0501">Molybdenum cofactor biosynthesis</keyword>
<keyword evidence="3 8" id="KW-0479">Metal-binding</keyword>
<dbReference type="Proteomes" id="UP000574761">
    <property type="component" value="Unassembled WGS sequence"/>
</dbReference>
<dbReference type="SUPFAM" id="SSF53448">
    <property type="entry name" value="Nucleotide-diphospho-sugar transferases"/>
    <property type="match status" value="1"/>
</dbReference>
<name>A0A7W6DAL0_9HYPH</name>
<evidence type="ECO:0000256" key="6">
    <source>
        <dbReference type="ARBA" id="ARBA00023134"/>
    </source>
</evidence>
<keyword evidence="11" id="KW-1185">Reference proteome</keyword>
<feature type="binding site" evidence="8">
    <location>
        <position position="35"/>
    </location>
    <ligand>
        <name>GTP</name>
        <dbReference type="ChEBI" id="CHEBI:37565"/>
    </ligand>
</feature>
<comment type="caution">
    <text evidence="8">Lacks conserved residue(s) required for the propagation of feature annotation.</text>
</comment>